<dbReference type="RefSeq" id="WP_264140067.1">
    <property type="nucleotide sequence ID" value="NZ_JAOYOD010000001.1"/>
</dbReference>
<keyword evidence="1" id="KW-0812">Transmembrane</keyword>
<keyword evidence="1" id="KW-1133">Transmembrane helix</keyword>
<dbReference type="Proteomes" id="UP001300692">
    <property type="component" value="Unassembled WGS sequence"/>
</dbReference>
<feature type="transmembrane region" description="Helical" evidence="1">
    <location>
        <begin position="54"/>
        <end position="76"/>
    </location>
</feature>
<comment type="caution">
    <text evidence="2">The sequence shown here is derived from an EMBL/GenBank/DDBJ whole genome shotgun (WGS) entry which is preliminary data.</text>
</comment>
<dbReference type="EMBL" id="JAOYOD010000001">
    <property type="protein sequence ID" value="MCV9389144.1"/>
    <property type="molecule type" value="Genomic_DNA"/>
</dbReference>
<evidence type="ECO:0000256" key="1">
    <source>
        <dbReference type="SAM" id="Phobius"/>
    </source>
</evidence>
<keyword evidence="1" id="KW-0472">Membrane</keyword>
<feature type="transmembrane region" description="Helical" evidence="1">
    <location>
        <begin position="12"/>
        <end position="34"/>
    </location>
</feature>
<dbReference type="InterPro" id="IPR031709">
    <property type="entry name" value="PutAbiC"/>
</dbReference>
<evidence type="ECO:0000313" key="3">
    <source>
        <dbReference type="Proteomes" id="UP001300692"/>
    </source>
</evidence>
<reference evidence="2 3" key="1">
    <citation type="submission" date="2022-10" db="EMBL/GenBank/DDBJ databases">
        <title>Comparative genomics and taxonomic characterization of three novel marine species of genus Reichenbachiella exhibiting antioxidant and polysaccharide degradation activities.</title>
        <authorList>
            <person name="Muhammad N."/>
            <person name="Lee Y.-J."/>
            <person name="Ko J."/>
            <person name="Kim S.-G."/>
        </authorList>
    </citation>
    <scope>NUCLEOTIDE SEQUENCE [LARGE SCALE GENOMIC DNA]</scope>
    <source>
        <strain evidence="2 3">ABR2-5</strain>
    </source>
</reference>
<name>A0ABT3D006_9BACT</name>
<dbReference type="Pfam" id="PF16872">
    <property type="entry name" value="putAbiC"/>
    <property type="match status" value="1"/>
</dbReference>
<organism evidence="2 3">
    <name type="scientific">Reichenbachiella ulvae</name>
    <dbReference type="NCBI Taxonomy" id="2980104"/>
    <lineage>
        <taxon>Bacteria</taxon>
        <taxon>Pseudomonadati</taxon>
        <taxon>Bacteroidota</taxon>
        <taxon>Cytophagia</taxon>
        <taxon>Cytophagales</taxon>
        <taxon>Reichenbachiellaceae</taxon>
        <taxon>Reichenbachiella</taxon>
    </lineage>
</organism>
<proteinExistence type="predicted"/>
<protein>
    <submittedName>
        <fullName evidence="2">Phage abortive infection protein</fullName>
    </submittedName>
</protein>
<evidence type="ECO:0000313" key="2">
    <source>
        <dbReference type="EMBL" id="MCV9389144.1"/>
    </source>
</evidence>
<keyword evidence="3" id="KW-1185">Reference proteome</keyword>
<sequence>MAKVEVKTFDSRFWKIFIPFLFFIGLILFFPYWFTQMSWVEFDFKDSGEIGDTIGGVLGPFIAIGAAILTFFAFWVQLKANEQQRQDIALERFETKFYEMLRLHRSNVEEMEIAGKHRGRKAFVEMFKEFRFIYQVLDKKTNADHSHEWSSNIAFHHFFYGVDDSMESVSSDKKLQVYEKDTLKFLKMMKSNARIQFNQGKRPAVLILQEGIRHDTDFFPFGGHASRLGHYFRHLYQTVKFVASYDKVELSFNDRYEYIKLLRAQLSNHEQLLIYYNTFSPHKVWWDDELGLKNEEGLPLSYFLDFKLIKNIPFNLTKRIGLDPFTAFKNRIIHRYEDAGQSILQNEAELKAKTCFEWKERELTKNDINQQTI</sequence>
<accession>A0ABT3D006</accession>
<gene>
    <name evidence="2" type="ORF">N7U62_20935</name>
</gene>